<evidence type="ECO:0000256" key="4">
    <source>
        <dbReference type="ARBA" id="ARBA00022989"/>
    </source>
</evidence>
<dbReference type="InterPro" id="IPR017562">
    <property type="entry name" value="Cyt_c_biogenesis_CcsA"/>
</dbReference>
<evidence type="ECO:0000256" key="6">
    <source>
        <dbReference type="SAM" id="Phobius"/>
    </source>
</evidence>
<keyword evidence="5 6" id="KW-0472">Membrane</keyword>
<protein>
    <submittedName>
        <fullName evidence="8">Cytochrome c-type biogenesis protein CcsB</fullName>
    </submittedName>
</protein>
<evidence type="ECO:0000256" key="2">
    <source>
        <dbReference type="ARBA" id="ARBA00022692"/>
    </source>
</evidence>
<evidence type="ECO:0000313" key="9">
    <source>
        <dbReference type="Proteomes" id="UP000000628"/>
    </source>
</evidence>
<dbReference type="HOGENOM" id="CLU_049710_2_2_11"/>
<feature type="transmembrane region" description="Helical" evidence="6">
    <location>
        <begin position="88"/>
        <end position="106"/>
    </location>
</feature>
<dbReference type="eggNOG" id="COG0755">
    <property type="taxonomic scope" value="Bacteria"/>
</dbReference>
<accession>C7R0N1</accession>
<dbReference type="PANTHER" id="PTHR30071:SF1">
    <property type="entry name" value="CYTOCHROME B_B6 PROTEIN-RELATED"/>
    <property type="match status" value="1"/>
</dbReference>
<dbReference type="RefSeq" id="WP_015770817.1">
    <property type="nucleotide sequence ID" value="NC_013174.1"/>
</dbReference>
<keyword evidence="3" id="KW-0201">Cytochrome c-type biogenesis</keyword>
<keyword evidence="9" id="KW-1185">Reference proteome</keyword>
<dbReference type="GO" id="GO:0017004">
    <property type="term" value="P:cytochrome complex assembly"/>
    <property type="evidence" value="ECO:0007669"/>
    <property type="project" value="UniProtKB-KW"/>
</dbReference>
<evidence type="ECO:0000313" key="8">
    <source>
        <dbReference type="EMBL" id="ACV08188.1"/>
    </source>
</evidence>
<dbReference type="STRING" id="471856.Jden_0524"/>
<feature type="transmembrane region" description="Helical" evidence="6">
    <location>
        <begin position="51"/>
        <end position="76"/>
    </location>
</feature>
<dbReference type="NCBIfam" id="TIGR03144">
    <property type="entry name" value="cytochr_II_ccsB"/>
    <property type="match status" value="1"/>
</dbReference>
<dbReference type="AlphaFoldDB" id="C7R0N1"/>
<feature type="transmembrane region" description="Helical" evidence="6">
    <location>
        <begin position="111"/>
        <end position="133"/>
    </location>
</feature>
<evidence type="ECO:0000256" key="5">
    <source>
        <dbReference type="ARBA" id="ARBA00023136"/>
    </source>
</evidence>
<evidence type="ECO:0000256" key="1">
    <source>
        <dbReference type="ARBA" id="ARBA00004141"/>
    </source>
</evidence>
<feature type="transmembrane region" description="Helical" evidence="6">
    <location>
        <begin position="269"/>
        <end position="290"/>
    </location>
</feature>
<dbReference type="Pfam" id="PF01578">
    <property type="entry name" value="Cytochrom_C_asm"/>
    <property type="match status" value="1"/>
</dbReference>
<organism evidence="8 9">
    <name type="scientific">Jonesia denitrificans (strain ATCC 14870 / DSM 20603 / BCRC 15368 / CIP 55.134 / JCM 11481 / NBRC 15587 / NCTC 10816 / Prevot 55134)</name>
    <name type="common">Listeria denitrificans</name>
    <dbReference type="NCBI Taxonomy" id="471856"/>
    <lineage>
        <taxon>Bacteria</taxon>
        <taxon>Bacillati</taxon>
        <taxon>Actinomycetota</taxon>
        <taxon>Actinomycetes</taxon>
        <taxon>Micrococcales</taxon>
        <taxon>Jonesiaceae</taxon>
        <taxon>Jonesia</taxon>
    </lineage>
</organism>
<dbReference type="InterPro" id="IPR045062">
    <property type="entry name" value="Cyt_c_biogenesis_CcsA/CcmC"/>
</dbReference>
<dbReference type="EMBL" id="CP001706">
    <property type="protein sequence ID" value="ACV08188.1"/>
    <property type="molecule type" value="Genomic_DNA"/>
</dbReference>
<reference evidence="8 9" key="1">
    <citation type="journal article" date="2009" name="Stand. Genomic Sci.">
        <title>Complete genome sequence of Jonesia denitrificans type strain (Prevot 55134).</title>
        <authorList>
            <person name="Pukall R."/>
            <person name="Gehrich-Schroter G."/>
            <person name="Lapidus A."/>
            <person name="Nolan M."/>
            <person name="Glavina Del Rio T."/>
            <person name="Lucas S."/>
            <person name="Chen F."/>
            <person name="Tice H."/>
            <person name="Pitluck S."/>
            <person name="Cheng J.F."/>
            <person name="Copeland A."/>
            <person name="Saunders E."/>
            <person name="Brettin T."/>
            <person name="Detter J.C."/>
            <person name="Bruce D."/>
            <person name="Goodwin L."/>
            <person name="Pati A."/>
            <person name="Ivanova N."/>
            <person name="Mavromatis K."/>
            <person name="Ovchinnikova G."/>
            <person name="Chen A."/>
            <person name="Palaniappan K."/>
            <person name="Land M."/>
            <person name="Hauser L."/>
            <person name="Chang Y.J."/>
            <person name="Jeffries C.D."/>
            <person name="Chain P."/>
            <person name="Goker M."/>
            <person name="Bristow J."/>
            <person name="Eisen J.A."/>
            <person name="Markowitz V."/>
            <person name="Hugenholtz P."/>
            <person name="Kyrpides N.C."/>
            <person name="Klenk H.P."/>
            <person name="Han C."/>
        </authorList>
    </citation>
    <scope>NUCLEOTIDE SEQUENCE [LARGE SCALE GENOMIC DNA]</scope>
    <source>
        <strain evidence="9">ATCC 14870 / DSM 20603 / BCRC 15368 / CIP 55.134 / JCM 11481 / NBRC 15587 / NCTC 10816 / Prevot 55134</strain>
    </source>
</reference>
<evidence type="ECO:0000259" key="7">
    <source>
        <dbReference type="Pfam" id="PF01578"/>
    </source>
</evidence>
<proteinExistence type="predicted"/>
<keyword evidence="4 6" id="KW-1133">Transmembrane helix</keyword>
<dbReference type="PANTHER" id="PTHR30071">
    <property type="entry name" value="HEME EXPORTER PROTEIN C"/>
    <property type="match status" value="1"/>
</dbReference>
<comment type="subcellular location">
    <subcellularLocation>
        <location evidence="1">Membrane</location>
        <topology evidence="1">Multi-pass membrane protein</topology>
    </subcellularLocation>
</comment>
<dbReference type="KEGG" id="jde:Jden_0524"/>
<feature type="domain" description="Cytochrome c assembly protein" evidence="7">
    <location>
        <begin position="82"/>
        <end position="294"/>
    </location>
</feature>
<dbReference type="Proteomes" id="UP000000628">
    <property type="component" value="Chromosome"/>
</dbReference>
<sequence>MNLSELSDYFVWGTVSAYTLAMVAFAIDLAKVAENVRSDERPTYVGRSTRALGIAMALTTVGVLFHLVAAIVRGFAAGRVPWANMYEFTLTGTLAAVGVFLVVNLWKEIRFLGVFVTVLAITFLMVGLQAFHIDADGVEPALQSYWIVIHVGIAVLATGLFTVAFIISVLQLMRAAWNRATEAGNTPRWAWRAVLPAPDRLEALSFRLNAVAFVMWTFTIIGGAVWANDAWGRAWNWDPKEVWSFIVWVIYAAYLHARATRGWDGQRAAWFVVVGYAAVLFNFTGVNILFDGLHSYAQLPQ</sequence>
<evidence type="ECO:0000256" key="3">
    <source>
        <dbReference type="ARBA" id="ARBA00022748"/>
    </source>
</evidence>
<dbReference type="GO" id="GO:0020037">
    <property type="term" value="F:heme binding"/>
    <property type="evidence" value="ECO:0007669"/>
    <property type="project" value="InterPro"/>
</dbReference>
<feature type="transmembrane region" description="Helical" evidence="6">
    <location>
        <begin position="145"/>
        <end position="170"/>
    </location>
</feature>
<feature type="transmembrane region" description="Helical" evidence="6">
    <location>
        <begin position="242"/>
        <end position="257"/>
    </location>
</feature>
<name>C7R0N1_JONDD</name>
<dbReference type="OrthoDB" id="9814290at2"/>
<dbReference type="InterPro" id="IPR002541">
    <property type="entry name" value="Cyt_c_assembly"/>
</dbReference>
<dbReference type="GO" id="GO:0005886">
    <property type="term" value="C:plasma membrane"/>
    <property type="evidence" value="ECO:0007669"/>
    <property type="project" value="TreeGrafter"/>
</dbReference>
<feature type="transmembrane region" description="Helical" evidence="6">
    <location>
        <begin position="208"/>
        <end position="227"/>
    </location>
</feature>
<feature type="transmembrane region" description="Helical" evidence="6">
    <location>
        <begin position="12"/>
        <end position="30"/>
    </location>
</feature>
<gene>
    <name evidence="8" type="ordered locus">Jden_0524</name>
</gene>
<keyword evidence="2 6" id="KW-0812">Transmembrane</keyword>